<organism evidence="1 2">
    <name type="scientific">Phytophthora megakarya</name>
    <dbReference type="NCBI Taxonomy" id="4795"/>
    <lineage>
        <taxon>Eukaryota</taxon>
        <taxon>Sar</taxon>
        <taxon>Stramenopiles</taxon>
        <taxon>Oomycota</taxon>
        <taxon>Peronosporomycetes</taxon>
        <taxon>Peronosporales</taxon>
        <taxon>Peronosporaceae</taxon>
        <taxon>Phytophthora</taxon>
    </lineage>
</organism>
<protein>
    <submittedName>
        <fullName evidence="1">Uncharacterized protein</fullName>
    </submittedName>
</protein>
<gene>
    <name evidence="1" type="ORF">PHMEG_00021735</name>
</gene>
<dbReference type="AlphaFoldDB" id="A0A225VL42"/>
<evidence type="ECO:0000313" key="1">
    <source>
        <dbReference type="EMBL" id="OWZ06065.1"/>
    </source>
</evidence>
<accession>A0A225VL42</accession>
<dbReference type="OrthoDB" id="120945at2759"/>
<evidence type="ECO:0000313" key="2">
    <source>
        <dbReference type="Proteomes" id="UP000198211"/>
    </source>
</evidence>
<dbReference type="EMBL" id="NBNE01004132">
    <property type="protein sequence ID" value="OWZ06065.1"/>
    <property type="molecule type" value="Genomic_DNA"/>
</dbReference>
<dbReference type="Proteomes" id="UP000198211">
    <property type="component" value="Unassembled WGS sequence"/>
</dbReference>
<name>A0A225VL42_9STRA</name>
<keyword evidence="2" id="KW-1185">Reference proteome</keyword>
<proteinExistence type="predicted"/>
<comment type="caution">
    <text evidence="1">The sequence shown here is derived from an EMBL/GenBank/DDBJ whole genome shotgun (WGS) entry which is preliminary data.</text>
</comment>
<sequence>MDVMPIPEDKNALLGWSWLGQVNTNIDWASRTISFPSDAQSSAVSFRQCLRHAPARSVGCQRHRIGRSTCEDDALQYFYMRHDFDSVQVL</sequence>
<reference evidence="2" key="1">
    <citation type="submission" date="2017-03" db="EMBL/GenBank/DDBJ databases">
        <title>Phytopthora megakarya and P. palmivora, two closely related causual agents of cacao black pod achieved similar genome size and gene model numbers by different mechanisms.</title>
        <authorList>
            <person name="Ali S."/>
            <person name="Shao J."/>
            <person name="Larry D.J."/>
            <person name="Kronmiller B."/>
            <person name="Shen D."/>
            <person name="Strem M.D."/>
            <person name="Melnick R.L."/>
            <person name="Guiltinan M.J."/>
            <person name="Tyler B.M."/>
            <person name="Meinhardt L.W."/>
            <person name="Bailey B.A."/>
        </authorList>
    </citation>
    <scope>NUCLEOTIDE SEQUENCE [LARGE SCALE GENOMIC DNA]</scope>
    <source>
        <strain evidence="2">zdho120</strain>
    </source>
</reference>